<feature type="signal peptide" evidence="13">
    <location>
        <begin position="1"/>
        <end position="25"/>
    </location>
</feature>
<dbReference type="AlphaFoldDB" id="A0A431WHA0"/>
<evidence type="ECO:0000256" key="9">
    <source>
        <dbReference type="PROSITE-ProRule" id="PRU01360"/>
    </source>
</evidence>
<feature type="domain" description="TonB-dependent receptor plug" evidence="15">
    <location>
        <begin position="53"/>
        <end position="157"/>
    </location>
</feature>
<keyword evidence="4 9" id="KW-0812">Transmembrane</keyword>
<keyword evidence="8 9" id="KW-0998">Cell outer membrane</keyword>
<keyword evidence="5 13" id="KW-0732">Signal</keyword>
<dbReference type="InterPro" id="IPR010916">
    <property type="entry name" value="TonB_box_CS"/>
</dbReference>
<evidence type="ECO:0000256" key="11">
    <source>
        <dbReference type="PROSITE-ProRule" id="PRU10144"/>
    </source>
</evidence>
<dbReference type="PANTHER" id="PTHR30069:SF42">
    <property type="entry name" value="FERRIC AEROBACTIN RECEPTOR"/>
    <property type="match status" value="1"/>
</dbReference>
<evidence type="ECO:0000256" key="8">
    <source>
        <dbReference type="ARBA" id="ARBA00023237"/>
    </source>
</evidence>
<feature type="short sequence motif" description="TonB box" evidence="10">
    <location>
        <begin position="41"/>
        <end position="47"/>
    </location>
</feature>
<gene>
    <name evidence="16" type="ORF">EKG39_03690</name>
</gene>
<comment type="similarity">
    <text evidence="9 12">Belongs to the TonB-dependent receptor family.</text>
</comment>
<dbReference type="GO" id="GO:0015344">
    <property type="term" value="F:siderophore uptake transmembrane transporter activity"/>
    <property type="evidence" value="ECO:0007669"/>
    <property type="project" value="TreeGrafter"/>
</dbReference>
<name>A0A431WHA0_9GAMM</name>
<dbReference type="PANTHER" id="PTHR30069">
    <property type="entry name" value="TONB-DEPENDENT OUTER MEMBRANE RECEPTOR"/>
    <property type="match status" value="1"/>
</dbReference>
<dbReference type="InterPro" id="IPR000531">
    <property type="entry name" value="Beta-barrel_TonB"/>
</dbReference>
<dbReference type="InterPro" id="IPR037066">
    <property type="entry name" value="Plug_dom_sf"/>
</dbReference>
<keyword evidence="7 9" id="KW-0472">Membrane</keyword>
<keyword evidence="17" id="KW-1185">Reference proteome</keyword>
<evidence type="ECO:0000256" key="10">
    <source>
        <dbReference type="PROSITE-ProRule" id="PRU10143"/>
    </source>
</evidence>
<dbReference type="SUPFAM" id="SSF56935">
    <property type="entry name" value="Porins"/>
    <property type="match status" value="1"/>
</dbReference>
<protein>
    <submittedName>
        <fullName evidence="16">TonB-dependent receptor</fullName>
    </submittedName>
</protein>
<feature type="chain" id="PRO_5019269084" evidence="13">
    <location>
        <begin position="26"/>
        <end position="721"/>
    </location>
</feature>
<dbReference type="PROSITE" id="PS52016">
    <property type="entry name" value="TONB_DEPENDENT_REC_3"/>
    <property type="match status" value="1"/>
</dbReference>
<accession>A0A431WHA0</accession>
<evidence type="ECO:0000256" key="1">
    <source>
        <dbReference type="ARBA" id="ARBA00004571"/>
    </source>
</evidence>
<evidence type="ECO:0000256" key="6">
    <source>
        <dbReference type="ARBA" id="ARBA00023077"/>
    </source>
</evidence>
<evidence type="ECO:0000256" key="3">
    <source>
        <dbReference type="ARBA" id="ARBA00022452"/>
    </source>
</evidence>
<feature type="short sequence motif" description="TonB C-terminal box" evidence="11">
    <location>
        <begin position="704"/>
        <end position="721"/>
    </location>
</feature>
<dbReference type="GO" id="GO:0044718">
    <property type="term" value="P:siderophore transmembrane transport"/>
    <property type="evidence" value="ECO:0007669"/>
    <property type="project" value="TreeGrafter"/>
</dbReference>
<evidence type="ECO:0000256" key="12">
    <source>
        <dbReference type="RuleBase" id="RU003357"/>
    </source>
</evidence>
<reference evidence="16 17" key="1">
    <citation type="submission" date="2018-12" db="EMBL/GenBank/DDBJ databases">
        <authorList>
            <person name="Yu L."/>
        </authorList>
    </citation>
    <scope>NUCLEOTIDE SEQUENCE [LARGE SCALE GENOMIC DNA]</scope>
    <source>
        <strain evidence="16 17">HAW-EB5</strain>
    </source>
</reference>
<evidence type="ECO:0000313" key="16">
    <source>
        <dbReference type="EMBL" id="RTR34771.1"/>
    </source>
</evidence>
<evidence type="ECO:0000259" key="15">
    <source>
        <dbReference type="Pfam" id="PF07715"/>
    </source>
</evidence>
<evidence type="ECO:0000256" key="7">
    <source>
        <dbReference type="ARBA" id="ARBA00023136"/>
    </source>
</evidence>
<dbReference type="GO" id="GO:0009279">
    <property type="term" value="C:cell outer membrane"/>
    <property type="evidence" value="ECO:0007669"/>
    <property type="project" value="UniProtKB-SubCell"/>
</dbReference>
<dbReference type="Pfam" id="PF00593">
    <property type="entry name" value="TonB_dep_Rec_b-barrel"/>
    <property type="match status" value="1"/>
</dbReference>
<dbReference type="InterPro" id="IPR036942">
    <property type="entry name" value="Beta-barrel_TonB_sf"/>
</dbReference>
<dbReference type="PROSITE" id="PS00430">
    <property type="entry name" value="TONB_DEPENDENT_REC_1"/>
    <property type="match status" value="1"/>
</dbReference>
<proteinExistence type="inferred from homology"/>
<organism evidence="16 17">
    <name type="scientific">Shewanella atlantica</name>
    <dbReference type="NCBI Taxonomy" id="271099"/>
    <lineage>
        <taxon>Bacteria</taxon>
        <taxon>Pseudomonadati</taxon>
        <taxon>Pseudomonadota</taxon>
        <taxon>Gammaproteobacteria</taxon>
        <taxon>Alteromonadales</taxon>
        <taxon>Shewanellaceae</taxon>
        <taxon>Shewanella</taxon>
    </lineage>
</organism>
<dbReference type="InterPro" id="IPR010917">
    <property type="entry name" value="TonB_rcpt_CS"/>
</dbReference>
<keyword evidence="3 9" id="KW-1134">Transmembrane beta strand</keyword>
<evidence type="ECO:0000259" key="14">
    <source>
        <dbReference type="Pfam" id="PF00593"/>
    </source>
</evidence>
<dbReference type="EMBL" id="RXNV01000001">
    <property type="protein sequence ID" value="RTR34771.1"/>
    <property type="molecule type" value="Genomic_DNA"/>
</dbReference>
<dbReference type="InterPro" id="IPR012910">
    <property type="entry name" value="Plug_dom"/>
</dbReference>
<evidence type="ECO:0000256" key="4">
    <source>
        <dbReference type="ARBA" id="ARBA00022692"/>
    </source>
</evidence>
<keyword evidence="2 9" id="KW-0813">Transport</keyword>
<dbReference type="Gene3D" id="2.170.130.10">
    <property type="entry name" value="TonB-dependent receptor, plug domain"/>
    <property type="match status" value="1"/>
</dbReference>
<evidence type="ECO:0000256" key="13">
    <source>
        <dbReference type="SAM" id="SignalP"/>
    </source>
</evidence>
<evidence type="ECO:0000256" key="5">
    <source>
        <dbReference type="ARBA" id="ARBA00022729"/>
    </source>
</evidence>
<dbReference type="Pfam" id="PF07715">
    <property type="entry name" value="Plug"/>
    <property type="match status" value="1"/>
</dbReference>
<comment type="subcellular location">
    <subcellularLocation>
        <location evidence="1 9">Cell outer membrane</location>
        <topology evidence="1 9">Multi-pass membrane protein</topology>
    </subcellularLocation>
</comment>
<comment type="caution">
    <text evidence="16">The sequence shown here is derived from an EMBL/GenBank/DDBJ whole genome shotgun (WGS) entry which is preliminary data.</text>
</comment>
<dbReference type="Gene3D" id="2.40.170.20">
    <property type="entry name" value="TonB-dependent receptor, beta-barrel domain"/>
    <property type="match status" value="1"/>
</dbReference>
<dbReference type="CDD" id="cd01347">
    <property type="entry name" value="ligand_gated_channel"/>
    <property type="match status" value="1"/>
</dbReference>
<sequence>MRSPLLNTLGLPLSVLALSISQAMAQAPVDTETDSVKIDETIVVTATRYLQDVDKIPGSITVITEEEISKQISISDDLTSVLANMVPGMTPSRQKLSNQGENLRGRTALILVDGVPQNNPLRNGNRYGYPLDSSTLERVEVVNGASAVHGMGATGGIINYITMSAKKGDNWKHTVGTRFNDSFESDSTSSKVWYNLRHFDEDFDLVFATSWYDQGVYYDGNGNPIGMNLIQGETQDSTANNFFLKTGVNHGDQRLEFSANRYKLEGNNDYVAVKGDFKNGIVTSIEKGTPDGEPITNDVESYNLTYSHDDLAGGGLTVQFFHQDFEAVYGKATWYPTSTVAKDQGSIISTKKGMKLAYSQIDLLDLDDSWVAGIDILDDSTQQYLLETGLGVTPEMSYFGIAPFVQGDILVTDDLRLTGGLRYENTDVEVQDHQTLYGYGLKDENGVAYGEVDVIGGEQSFSQLVYNLGAVYSLTEDMNIYAGFNQGFGLPDIGRVLRGNWVGSKEQPVEGGPAIDFMSMPAVEPVVTDNYELGINYTNEQWLVSATTYYSLAEDGANLSLNTGGTYDVVRQRTEIRGAEFTASYQLNDQIRLQALYSMVDGEVDSDGDGSVDSDMDLKNISPDRLMLAMDYDVTDALSTRIQFNTLMDADNEEKSQSFEGYSLLDATMRYDLGQYGRLSLAIENLTDEYYVNYFSQIRNHSSYYFAGKGRNYSLGYELSF</sequence>
<keyword evidence="6 10" id="KW-0798">TonB box</keyword>
<dbReference type="RefSeq" id="WP_126504310.1">
    <property type="nucleotide sequence ID" value="NZ_RXNV01000001.1"/>
</dbReference>
<keyword evidence="16" id="KW-0675">Receptor</keyword>
<evidence type="ECO:0000313" key="17">
    <source>
        <dbReference type="Proteomes" id="UP000282060"/>
    </source>
</evidence>
<evidence type="ECO:0000256" key="2">
    <source>
        <dbReference type="ARBA" id="ARBA00022448"/>
    </source>
</evidence>
<dbReference type="InterPro" id="IPR039426">
    <property type="entry name" value="TonB-dep_rcpt-like"/>
</dbReference>
<dbReference type="Proteomes" id="UP000282060">
    <property type="component" value="Unassembled WGS sequence"/>
</dbReference>
<feature type="domain" description="TonB-dependent receptor-like beta-barrel" evidence="14">
    <location>
        <begin position="181"/>
        <end position="686"/>
    </location>
</feature>
<dbReference type="OrthoDB" id="8670144at2"/>
<dbReference type="PROSITE" id="PS01156">
    <property type="entry name" value="TONB_DEPENDENT_REC_2"/>
    <property type="match status" value="1"/>
</dbReference>